<dbReference type="SUPFAM" id="SSF142823">
    <property type="entry name" value="ComB-like"/>
    <property type="match status" value="1"/>
</dbReference>
<dbReference type="InterPro" id="IPR036702">
    <property type="entry name" value="ComB-like_sf"/>
</dbReference>
<name>A0ABS5CBX7_9BACL</name>
<evidence type="ECO:0000313" key="8">
    <source>
        <dbReference type="EMBL" id="MBP3963438.1"/>
    </source>
</evidence>
<proteinExistence type="inferred from homology"/>
<dbReference type="EMBL" id="JAGKSP010000003">
    <property type="protein sequence ID" value="MBP3963438.1"/>
    <property type="molecule type" value="Genomic_DNA"/>
</dbReference>
<keyword evidence="5" id="KW-0378">Hydrolase</keyword>
<organism evidence="8 9">
    <name type="scientific">Paenibacillus lignilyticus</name>
    <dbReference type="NCBI Taxonomy" id="1172615"/>
    <lineage>
        <taxon>Bacteria</taxon>
        <taxon>Bacillati</taxon>
        <taxon>Bacillota</taxon>
        <taxon>Bacilli</taxon>
        <taxon>Bacillales</taxon>
        <taxon>Paenibacillaceae</taxon>
        <taxon>Paenibacillus</taxon>
    </lineage>
</organism>
<gene>
    <name evidence="8" type="ORF">I8J30_12045</name>
</gene>
<evidence type="ECO:0000256" key="3">
    <source>
        <dbReference type="ARBA" id="ARBA00012953"/>
    </source>
</evidence>
<keyword evidence="9" id="KW-1185">Reference proteome</keyword>
<dbReference type="Gene3D" id="3.90.1560.10">
    <property type="entry name" value="ComB-like"/>
    <property type="match status" value="1"/>
</dbReference>
<comment type="catalytic activity">
    <reaction evidence="7">
        <text>(2R)-O-phospho-3-sulfolactate + H2O = (2R)-3-sulfolactate + phosphate</text>
        <dbReference type="Rhea" id="RHEA:23416"/>
        <dbReference type="ChEBI" id="CHEBI:15377"/>
        <dbReference type="ChEBI" id="CHEBI:15597"/>
        <dbReference type="ChEBI" id="CHEBI:43474"/>
        <dbReference type="ChEBI" id="CHEBI:58738"/>
        <dbReference type="EC" id="3.1.3.71"/>
    </reaction>
</comment>
<dbReference type="PANTHER" id="PTHR37311:SF1">
    <property type="entry name" value="2-PHOSPHOSULFOLACTATE PHOSPHATASE-RELATED"/>
    <property type="match status" value="1"/>
</dbReference>
<dbReference type="Pfam" id="PF04029">
    <property type="entry name" value="2-ph_phosp"/>
    <property type="match status" value="1"/>
</dbReference>
<comment type="similarity">
    <text evidence="2">Belongs to the ComB family.</text>
</comment>
<protein>
    <recommendedName>
        <fullName evidence="4">Probable 2-phosphosulfolactate phosphatase</fullName>
        <ecNumber evidence="3">3.1.3.71</ecNumber>
    </recommendedName>
</protein>
<evidence type="ECO:0000256" key="2">
    <source>
        <dbReference type="ARBA" id="ARBA00009997"/>
    </source>
</evidence>
<comment type="cofactor">
    <cofactor evidence="1">
        <name>Mg(2+)</name>
        <dbReference type="ChEBI" id="CHEBI:18420"/>
    </cofactor>
</comment>
<dbReference type="Proteomes" id="UP000673394">
    <property type="component" value="Unassembled WGS sequence"/>
</dbReference>
<sequence length="249" mass="26381">MSVSAVYQQSNYTARFEWGVEGVRALAPVSDLIVIIDVLSFTTCVDIVLNRKGIVFPFPFKDASAAEYAREMNALLAGKRGEPISLSPAKLALLEENSRIVLPSPNGATCSFIAKDNQCEVIAGCLRNAGAVARYIQQRGGIVSVIASGERWSDGSLRPGFEDMLAAGAILSQLHPFELSPEAGSAAAVFEASRSKLAPMVAACGSGQELIASGYEDDVQLASELDSSSVIPVLDHHGAFVDSSHSLHR</sequence>
<accession>A0ABS5CBX7</accession>
<evidence type="ECO:0000256" key="4">
    <source>
        <dbReference type="ARBA" id="ARBA00021948"/>
    </source>
</evidence>
<evidence type="ECO:0000256" key="6">
    <source>
        <dbReference type="ARBA" id="ARBA00022842"/>
    </source>
</evidence>
<comment type="caution">
    <text evidence="8">The sequence shown here is derived from an EMBL/GenBank/DDBJ whole genome shotgun (WGS) entry which is preliminary data.</text>
</comment>
<evidence type="ECO:0000256" key="1">
    <source>
        <dbReference type="ARBA" id="ARBA00001946"/>
    </source>
</evidence>
<evidence type="ECO:0000256" key="7">
    <source>
        <dbReference type="ARBA" id="ARBA00033711"/>
    </source>
</evidence>
<dbReference type="InterPro" id="IPR005238">
    <property type="entry name" value="ComB-like"/>
</dbReference>
<reference evidence="8 9" key="1">
    <citation type="submission" date="2021-04" db="EMBL/GenBank/DDBJ databases">
        <title>Paenibacillus sp. DLE-14 whole genome sequence.</title>
        <authorList>
            <person name="Ham Y.J."/>
        </authorList>
    </citation>
    <scope>NUCLEOTIDE SEQUENCE [LARGE SCALE GENOMIC DNA]</scope>
    <source>
        <strain evidence="8 9">DLE-14</strain>
    </source>
</reference>
<keyword evidence="6" id="KW-0460">Magnesium</keyword>
<evidence type="ECO:0000256" key="5">
    <source>
        <dbReference type="ARBA" id="ARBA00022801"/>
    </source>
</evidence>
<dbReference type="EC" id="3.1.3.71" evidence="3"/>
<dbReference type="PANTHER" id="PTHR37311">
    <property type="entry name" value="2-PHOSPHOSULFOLACTATE PHOSPHATASE-RELATED"/>
    <property type="match status" value="1"/>
</dbReference>
<evidence type="ECO:0000313" key="9">
    <source>
        <dbReference type="Proteomes" id="UP000673394"/>
    </source>
</evidence>
<dbReference type="RefSeq" id="WP_210658488.1">
    <property type="nucleotide sequence ID" value="NZ_JAGKSP010000003.1"/>
</dbReference>